<keyword evidence="2" id="KW-0805">Transcription regulation</keyword>
<evidence type="ECO:0000256" key="4">
    <source>
        <dbReference type="ARBA" id="ARBA00023163"/>
    </source>
</evidence>
<evidence type="ECO:0000256" key="3">
    <source>
        <dbReference type="ARBA" id="ARBA00023159"/>
    </source>
</evidence>
<evidence type="ECO:0008006" key="10">
    <source>
        <dbReference type="Google" id="ProtNLM"/>
    </source>
</evidence>
<keyword evidence="7" id="KW-1133">Transmembrane helix</keyword>
<accession>A0A7R8V6R4</accession>
<dbReference type="FunFam" id="1.10.20.10:FF:000023">
    <property type="entry name" value="transcription initiation protein SPT3 homolog"/>
    <property type="match status" value="1"/>
</dbReference>
<dbReference type="PANTHER" id="PTHR11380:SF16">
    <property type="entry name" value="TRANSCRIPTION INITIATION PROTEIN SPT3 HOMOLOG"/>
    <property type="match status" value="1"/>
</dbReference>
<name>A0A7R8V6R4_HERIL</name>
<dbReference type="OrthoDB" id="66982at2759"/>
<organism evidence="8 9">
    <name type="scientific">Hermetia illucens</name>
    <name type="common">Black soldier fly</name>
    <dbReference type="NCBI Taxonomy" id="343691"/>
    <lineage>
        <taxon>Eukaryota</taxon>
        <taxon>Metazoa</taxon>
        <taxon>Ecdysozoa</taxon>
        <taxon>Arthropoda</taxon>
        <taxon>Hexapoda</taxon>
        <taxon>Insecta</taxon>
        <taxon>Pterygota</taxon>
        <taxon>Neoptera</taxon>
        <taxon>Endopterygota</taxon>
        <taxon>Diptera</taxon>
        <taxon>Brachycera</taxon>
        <taxon>Stratiomyomorpha</taxon>
        <taxon>Stratiomyidae</taxon>
        <taxon>Hermetiinae</taxon>
        <taxon>Hermetia</taxon>
    </lineage>
</organism>
<dbReference type="AlphaFoldDB" id="A0A7R8V6R4"/>
<dbReference type="GO" id="GO:0000124">
    <property type="term" value="C:SAGA complex"/>
    <property type="evidence" value="ECO:0007669"/>
    <property type="project" value="UniProtKB-ARBA"/>
</dbReference>
<keyword evidence="4" id="KW-0804">Transcription</keyword>
<dbReference type="Gene3D" id="1.10.20.10">
    <property type="entry name" value="Histone, subunit A"/>
    <property type="match status" value="1"/>
</dbReference>
<evidence type="ECO:0000256" key="1">
    <source>
        <dbReference type="ARBA" id="ARBA00004123"/>
    </source>
</evidence>
<dbReference type="GO" id="GO:0005634">
    <property type="term" value="C:nucleus"/>
    <property type="evidence" value="ECO:0007669"/>
    <property type="project" value="UniProtKB-SubCell"/>
</dbReference>
<proteinExistence type="inferred from homology"/>
<comment type="subcellular location">
    <subcellularLocation>
        <location evidence="1">Nucleus</location>
    </subcellularLocation>
</comment>
<dbReference type="EMBL" id="LR899014">
    <property type="protein sequence ID" value="CAD7093449.1"/>
    <property type="molecule type" value="Genomic_DNA"/>
</dbReference>
<dbReference type="Pfam" id="PF02269">
    <property type="entry name" value="TFIID-18kDa"/>
    <property type="match status" value="1"/>
</dbReference>
<dbReference type="InterPro" id="IPR003195">
    <property type="entry name" value="TFIID_TAF13"/>
</dbReference>
<keyword evidence="7" id="KW-0812">Transmembrane</keyword>
<evidence type="ECO:0000313" key="8">
    <source>
        <dbReference type="EMBL" id="CAD7093449.1"/>
    </source>
</evidence>
<evidence type="ECO:0000256" key="5">
    <source>
        <dbReference type="ARBA" id="ARBA00023242"/>
    </source>
</evidence>
<keyword evidence="3" id="KW-0010">Activator</keyword>
<keyword evidence="5" id="KW-0539">Nucleus</keyword>
<reference evidence="8 9" key="1">
    <citation type="submission" date="2020-11" db="EMBL/GenBank/DDBJ databases">
        <authorList>
            <person name="Wallbank WR R."/>
            <person name="Pardo Diaz C."/>
            <person name="Kozak K."/>
            <person name="Martin S."/>
            <person name="Jiggins C."/>
            <person name="Moest M."/>
            <person name="Warren A I."/>
            <person name="Generalovic N T."/>
            <person name="Byers J.R.P. K."/>
            <person name="Montejo-Kovacevich G."/>
            <person name="Yen C E."/>
        </authorList>
    </citation>
    <scope>NUCLEOTIDE SEQUENCE [LARGE SCALE GENOMIC DNA]</scope>
</reference>
<feature type="transmembrane region" description="Helical" evidence="7">
    <location>
        <begin position="12"/>
        <end position="29"/>
    </location>
</feature>
<keyword evidence="9" id="KW-1185">Reference proteome</keyword>
<dbReference type="InterPro" id="IPR009072">
    <property type="entry name" value="Histone-fold"/>
</dbReference>
<sequence length="368" mass="42583">MLECNWFVWKTIPYVSHILFGYFNVPIIFSTRKEEEKRISSPTMSIRELQMPTKKATRQNSGPQISNILTQGIVTPQNVKIEVEEPTPTFHDEISDLMRGFGDCERPLRDSVQLVEKIVQQQVRGILADAIDIAVKRRVEASPSIIDFEFLMRNHPIKINRMRKYLANVRQMKRDSAIGIQSMIEEGIPSRDLEEEAADLETFEKYDEEKMRRAFRADRLSMVFSGRSYKEYAQCRNTSFYSRNTDRMRMKLRKFLNVPADVHLSNFCLTILAYFVHETIAAIVDFAILSRLNTENRSTDPHSRITSAGMTYDMPDCPEVTQGRGGEGVKPITVGEIHEAMRRYTMFNRRTLGFHRSGLESKNCYLAL</sequence>
<protein>
    <recommendedName>
        <fullName evidence="10">Transcription initiation protein SPT3 homolog</fullName>
    </recommendedName>
</protein>
<evidence type="ECO:0000256" key="6">
    <source>
        <dbReference type="ARBA" id="ARBA00061274"/>
    </source>
</evidence>
<evidence type="ECO:0000313" key="9">
    <source>
        <dbReference type="Proteomes" id="UP000594454"/>
    </source>
</evidence>
<dbReference type="FunCoup" id="A0A7R8V6R4">
    <property type="interactions" value="348"/>
</dbReference>
<dbReference type="SUPFAM" id="SSF47113">
    <property type="entry name" value="Histone-fold"/>
    <property type="match status" value="1"/>
</dbReference>
<dbReference type="Proteomes" id="UP000594454">
    <property type="component" value="Chromosome 6"/>
</dbReference>
<dbReference type="CDD" id="cd07978">
    <property type="entry name" value="HFD_TAF13"/>
    <property type="match status" value="1"/>
</dbReference>
<evidence type="ECO:0000256" key="2">
    <source>
        <dbReference type="ARBA" id="ARBA00023015"/>
    </source>
</evidence>
<evidence type="ECO:0000256" key="7">
    <source>
        <dbReference type="SAM" id="Phobius"/>
    </source>
</evidence>
<dbReference type="GO" id="GO:0006366">
    <property type="term" value="P:transcription by RNA polymerase II"/>
    <property type="evidence" value="ECO:0007669"/>
    <property type="project" value="InterPro"/>
</dbReference>
<dbReference type="PANTHER" id="PTHR11380">
    <property type="entry name" value="TRANSCRIPTION INITIATION FACTOR TFIID/SUPT3-RELATED"/>
    <property type="match status" value="1"/>
</dbReference>
<dbReference type="GO" id="GO:0003713">
    <property type="term" value="F:transcription coactivator activity"/>
    <property type="evidence" value="ECO:0007669"/>
    <property type="project" value="TreeGrafter"/>
</dbReference>
<comment type="similarity">
    <text evidence="6">Belongs to the SPT3 family.</text>
</comment>
<dbReference type="GO" id="GO:0046982">
    <property type="term" value="F:protein heterodimerization activity"/>
    <property type="evidence" value="ECO:0007669"/>
    <property type="project" value="InterPro"/>
</dbReference>
<dbReference type="GO" id="GO:0006357">
    <property type="term" value="P:regulation of transcription by RNA polymerase II"/>
    <property type="evidence" value="ECO:0007669"/>
    <property type="project" value="UniProtKB-ARBA"/>
</dbReference>
<keyword evidence="7" id="KW-0472">Membrane</keyword>
<dbReference type="InParanoid" id="A0A7R8V6R4"/>
<gene>
    <name evidence="8" type="ORF">HERILL_LOCUS15731</name>
</gene>